<evidence type="ECO:0000313" key="2">
    <source>
        <dbReference type="EMBL" id="KIP96594.1"/>
    </source>
</evidence>
<accession>A0A0D0KEX9</accession>
<dbReference type="EMBL" id="JXQW01000062">
    <property type="protein sequence ID" value="KIP96594.1"/>
    <property type="molecule type" value="Genomic_DNA"/>
</dbReference>
<protein>
    <submittedName>
        <fullName evidence="2">Uncharacterized protein</fullName>
    </submittedName>
</protein>
<keyword evidence="1" id="KW-0472">Membrane</keyword>
<dbReference type="AlphaFoldDB" id="A0A0D0KEX9"/>
<organism evidence="2 3">
    <name type="scientific">Pseudomonas fulva</name>
    <dbReference type="NCBI Taxonomy" id="47880"/>
    <lineage>
        <taxon>Bacteria</taxon>
        <taxon>Pseudomonadati</taxon>
        <taxon>Pseudomonadota</taxon>
        <taxon>Gammaproteobacteria</taxon>
        <taxon>Pseudomonadales</taxon>
        <taxon>Pseudomonadaceae</taxon>
        <taxon>Pseudomonas</taxon>
    </lineage>
</organism>
<proteinExistence type="predicted"/>
<dbReference type="Proteomes" id="UP000032068">
    <property type="component" value="Unassembled WGS sequence"/>
</dbReference>
<keyword evidence="1" id="KW-1133">Transmembrane helix</keyword>
<reference evidence="2 3" key="1">
    <citation type="submission" date="2014-12" db="EMBL/GenBank/DDBJ databases">
        <title>16Stimator: statistical estimation of ribosomal gene copy numbers from draft genome assemblies.</title>
        <authorList>
            <person name="Perisin M.A."/>
            <person name="Vetter M."/>
            <person name="Gilbert J.A."/>
            <person name="Bergelson J."/>
        </authorList>
    </citation>
    <scope>NUCLEOTIDE SEQUENCE [LARGE SCALE GENOMIC DNA]</scope>
    <source>
        <strain evidence="2 3">MEJ086</strain>
    </source>
</reference>
<evidence type="ECO:0000313" key="3">
    <source>
        <dbReference type="Proteomes" id="UP000032068"/>
    </source>
</evidence>
<sequence>MCQDDYNRLRKHVDFLESLLAVLVIALFVLAMFRPDGELLIALAAVVASVVLSLYRQHQLLSRFTCPGCGELPHSKADQVAGDLHDPATPNCLHCGQRLSE</sequence>
<keyword evidence="1" id="KW-0812">Transmembrane</keyword>
<name>A0A0D0KEX9_9PSED</name>
<gene>
    <name evidence="2" type="ORF">RU08_20195</name>
</gene>
<feature type="transmembrane region" description="Helical" evidence="1">
    <location>
        <begin position="12"/>
        <end position="33"/>
    </location>
</feature>
<dbReference type="RefSeq" id="WP_042555645.1">
    <property type="nucleotide sequence ID" value="NZ_JXQW01000062.1"/>
</dbReference>
<evidence type="ECO:0000256" key="1">
    <source>
        <dbReference type="SAM" id="Phobius"/>
    </source>
</evidence>
<dbReference type="OrthoDB" id="6906786at2"/>
<comment type="caution">
    <text evidence="2">The sequence shown here is derived from an EMBL/GenBank/DDBJ whole genome shotgun (WGS) entry which is preliminary data.</text>
</comment>
<feature type="transmembrane region" description="Helical" evidence="1">
    <location>
        <begin position="39"/>
        <end position="55"/>
    </location>
</feature>